<evidence type="ECO:0000313" key="4">
    <source>
        <dbReference type="Proteomes" id="UP000030752"/>
    </source>
</evidence>
<dbReference type="Gene3D" id="1.25.40.990">
    <property type="match status" value="1"/>
</dbReference>
<dbReference type="AlphaFoldDB" id="W2SEF1"/>
<feature type="region of interest" description="Disordered" evidence="1">
    <location>
        <begin position="1"/>
        <end position="72"/>
    </location>
</feature>
<keyword evidence="4" id="KW-1185">Reference proteome</keyword>
<dbReference type="InterPro" id="IPR045107">
    <property type="entry name" value="SAC3/GANP/THP3"/>
</dbReference>
<feature type="compositionally biased region" description="Pro residues" evidence="1">
    <location>
        <begin position="40"/>
        <end position="60"/>
    </location>
</feature>
<feature type="domain" description="SAC3/GANP/THP3 conserved" evidence="2">
    <location>
        <begin position="270"/>
        <end position="487"/>
    </location>
</feature>
<name>W2SEF1_CYPE1</name>
<dbReference type="Proteomes" id="UP000030752">
    <property type="component" value="Unassembled WGS sequence"/>
</dbReference>
<dbReference type="InParanoid" id="W2SEF1"/>
<reference evidence="3 4" key="1">
    <citation type="submission" date="2013-03" db="EMBL/GenBank/DDBJ databases">
        <title>The Genome Sequence of Phialophora europaea CBS 101466.</title>
        <authorList>
            <consortium name="The Broad Institute Genomics Platform"/>
            <person name="Cuomo C."/>
            <person name="de Hoog S."/>
            <person name="Gorbushina A."/>
            <person name="Walker B."/>
            <person name="Young S.K."/>
            <person name="Zeng Q."/>
            <person name="Gargeya S."/>
            <person name="Fitzgerald M."/>
            <person name="Haas B."/>
            <person name="Abouelleil A."/>
            <person name="Allen A.W."/>
            <person name="Alvarado L."/>
            <person name="Arachchi H.M."/>
            <person name="Berlin A.M."/>
            <person name="Chapman S.B."/>
            <person name="Gainer-Dewar J."/>
            <person name="Goldberg J."/>
            <person name="Griggs A."/>
            <person name="Gujja S."/>
            <person name="Hansen M."/>
            <person name="Howarth C."/>
            <person name="Imamovic A."/>
            <person name="Ireland A."/>
            <person name="Larimer J."/>
            <person name="McCowan C."/>
            <person name="Murphy C."/>
            <person name="Pearson M."/>
            <person name="Poon T.W."/>
            <person name="Priest M."/>
            <person name="Roberts A."/>
            <person name="Saif S."/>
            <person name="Shea T."/>
            <person name="Sisk P."/>
            <person name="Sykes S."/>
            <person name="Wortman J."/>
            <person name="Nusbaum C."/>
            <person name="Birren B."/>
        </authorList>
    </citation>
    <scope>NUCLEOTIDE SEQUENCE [LARGE SCALE GENOMIC DNA]</scope>
    <source>
        <strain evidence="3 4">CBS 101466</strain>
    </source>
</reference>
<dbReference type="GO" id="GO:0005634">
    <property type="term" value="C:nucleus"/>
    <property type="evidence" value="ECO:0007669"/>
    <property type="project" value="TreeGrafter"/>
</dbReference>
<dbReference type="PANTHER" id="PTHR12436">
    <property type="entry name" value="80 KDA MCM3-ASSOCIATED PROTEIN"/>
    <property type="match status" value="1"/>
</dbReference>
<dbReference type="GeneID" id="19968529"/>
<dbReference type="FunCoup" id="W2SEF1">
    <property type="interactions" value="34"/>
</dbReference>
<feature type="region of interest" description="Disordered" evidence="1">
    <location>
        <begin position="145"/>
        <end position="258"/>
    </location>
</feature>
<dbReference type="InterPro" id="IPR005062">
    <property type="entry name" value="SAC3/GANP/THP3_conserved"/>
</dbReference>
<evidence type="ECO:0000256" key="1">
    <source>
        <dbReference type="SAM" id="MobiDB-lite"/>
    </source>
</evidence>
<dbReference type="STRING" id="1220924.W2SEF1"/>
<organism evidence="3 4">
    <name type="scientific">Cyphellophora europaea (strain CBS 101466)</name>
    <name type="common">Phialophora europaea</name>
    <dbReference type="NCBI Taxonomy" id="1220924"/>
    <lineage>
        <taxon>Eukaryota</taxon>
        <taxon>Fungi</taxon>
        <taxon>Dikarya</taxon>
        <taxon>Ascomycota</taxon>
        <taxon>Pezizomycotina</taxon>
        <taxon>Eurotiomycetes</taxon>
        <taxon>Chaetothyriomycetidae</taxon>
        <taxon>Chaetothyriales</taxon>
        <taxon>Cyphellophoraceae</taxon>
        <taxon>Cyphellophora</taxon>
    </lineage>
</organism>
<protein>
    <recommendedName>
        <fullName evidence="2">SAC3/GANP/THP3 conserved domain-containing protein</fullName>
    </recommendedName>
</protein>
<dbReference type="PANTHER" id="PTHR12436:SF4">
    <property type="entry name" value="LEUKOCYTE RECEPTOR CLUSTER MEMBER 8"/>
    <property type="match status" value="1"/>
</dbReference>
<dbReference type="FunFam" id="1.25.40.990:FF:000006">
    <property type="entry name" value="Putative SAC3/GANP domain protein"/>
    <property type="match status" value="1"/>
</dbReference>
<dbReference type="RefSeq" id="XP_008711712.1">
    <property type="nucleotide sequence ID" value="XM_008713490.1"/>
</dbReference>
<dbReference type="VEuPathDB" id="FungiDB:HMPREF1541_01190"/>
<evidence type="ECO:0000313" key="3">
    <source>
        <dbReference type="EMBL" id="ETN47000.1"/>
    </source>
</evidence>
<dbReference type="OrthoDB" id="199574at2759"/>
<dbReference type="HOGENOM" id="CLU_015513_0_0_1"/>
<evidence type="ECO:0000259" key="2">
    <source>
        <dbReference type="Pfam" id="PF03399"/>
    </source>
</evidence>
<dbReference type="eggNOG" id="KOG1861">
    <property type="taxonomic scope" value="Eukaryota"/>
</dbReference>
<sequence>MYSATPGMPPWQANGHHAQSQGAYLPVNARQAFAPVSLSNPPPTYIPPPFNAQPPPPPPAQAVSPQPKKTQWSPAVREYVSRSFAQENAIKDVSRPEMEAKLKQIITEMATSGRLETIHWDTYPLPQQLIVEERNRAALAIHSTPSHSLSSAMVSPNTPHQPPMDSTPRKRKSNEFAEPDDQSSQPPWRNKPSGSGDLANRISRAPKDKRLKMEDPKAMSKSNLEARKKRFNDGRSGHSPPSTPRTPLGNSPEPDKIGPVVGTCQKLEKNYFRLTAAPNPENVRPLDILRQTLELLKKKWRSEGNYVYICDQFKSLRQDLTVQHIKNDFTTTVYEIHARIALEKGDLGEYNQCQTQLRGLYQLKLGGHPVEFKAYRILYYIHTCNKTDMNNVLSELTPADKKQEAIKHALDVRSALALGNYHKFFQLYLKVPNMGAYLMDMFVERERLAALARMCKSYKPDVKLRFLTEELGFDTDQEIAQFILEHGGDGGEALLQERDGHVRLLTGKTGSMFENARQAAFRSVDIKGQI</sequence>
<dbReference type="EMBL" id="KB822711">
    <property type="protein sequence ID" value="ETN47000.1"/>
    <property type="molecule type" value="Genomic_DNA"/>
</dbReference>
<gene>
    <name evidence="3" type="ORF">HMPREF1541_01190</name>
</gene>
<feature type="compositionally biased region" description="Polar residues" evidence="1">
    <location>
        <begin position="145"/>
        <end position="158"/>
    </location>
</feature>
<accession>W2SEF1</accession>
<feature type="compositionally biased region" description="Basic and acidic residues" evidence="1">
    <location>
        <begin position="205"/>
        <end position="218"/>
    </location>
</feature>
<dbReference type="Pfam" id="PF03399">
    <property type="entry name" value="SAC3_GANP"/>
    <property type="match status" value="1"/>
</dbReference>
<proteinExistence type="predicted"/>